<keyword evidence="3" id="KW-1185">Reference proteome</keyword>
<dbReference type="SUPFAM" id="SSF52047">
    <property type="entry name" value="RNI-like"/>
    <property type="match status" value="1"/>
</dbReference>
<dbReference type="InterPro" id="IPR000132">
    <property type="entry name" value="Nitrilase/CN_hydratase_CS"/>
</dbReference>
<reference evidence="2 3" key="1">
    <citation type="journal article" date="2024" name="IMA Fungus">
        <title>Apiospora arundinis, a panoply of carbohydrate-active enzymes and secondary metabolites.</title>
        <authorList>
            <person name="Sorensen T."/>
            <person name="Petersen C."/>
            <person name="Muurmann A.T."/>
            <person name="Christiansen J.V."/>
            <person name="Brundto M.L."/>
            <person name="Overgaard C.K."/>
            <person name="Boysen A.T."/>
            <person name="Wollenberg R.D."/>
            <person name="Larsen T.O."/>
            <person name="Sorensen J.L."/>
            <person name="Nielsen K.L."/>
            <person name="Sondergaard T.E."/>
        </authorList>
    </citation>
    <scope>NUCLEOTIDE SEQUENCE [LARGE SCALE GENOMIC DNA]</scope>
    <source>
        <strain evidence="2 3">AAU 773</strain>
    </source>
</reference>
<protein>
    <recommendedName>
        <fullName evidence="4">F-box domain-containing protein</fullName>
    </recommendedName>
</protein>
<dbReference type="InterPro" id="IPR032675">
    <property type="entry name" value="LRR_dom_sf"/>
</dbReference>
<evidence type="ECO:0008006" key="4">
    <source>
        <dbReference type="Google" id="ProtNLM"/>
    </source>
</evidence>
<feature type="region of interest" description="Disordered" evidence="1">
    <location>
        <begin position="1"/>
        <end position="56"/>
    </location>
</feature>
<organism evidence="2 3">
    <name type="scientific">Apiospora arundinis</name>
    <dbReference type="NCBI Taxonomy" id="335852"/>
    <lineage>
        <taxon>Eukaryota</taxon>
        <taxon>Fungi</taxon>
        <taxon>Dikarya</taxon>
        <taxon>Ascomycota</taxon>
        <taxon>Pezizomycotina</taxon>
        <taxon>Sordariomycetes</taxon>
        <taxon>Xylariomycetidae</taxon>
        <taxon>Amphisphaeriales</taxon>
        <taxon>Apiosporaceae</taxon>
        <taxon>Apiospora</taxon>
    </lineage>
</organism>
<name>A0ABR2HYB9_9PEZI</name>
<accession>A0ABR2HYB9</accession>
<dbReference type="Gene3D" id="3.80.10.10">
    <property type="entry name" value="Ribonuclease Inhibitor"/>
    <property type="match status" value="1"/>
</dbReference>
<dbReference type="Proteomes" id="UP001390339">
    <property type="component" value="Unassembled WGS sequence"/>
</dbReference>
<evidence type="ECO:0000313" key="2">
    <source>
        <dbReference type="EMBL" id="KAK8855118.1"/>
    </source>
</evidence>
<evidence type="ECO:0000256" key="1">
    <source>
        <dbReference type="SAM" id="MobiDB-lite"/>
    </source>
</evidence>
<gene>
    <name evidence="2" type="ORF">PGQ11_011030</name>
</gene>
<dbReference type="PROSITE" id="PS00921">
    <property type="entry name" value="NITRIL_CHT_2"/>
    <property type="match status" value="1"/>
</dbReference>
<sequence>MSGTRRSARLQRIGSVQPPAPASTASTQQITKSSTPAPPKKRKTTPAQTTVKKPVKPKAKAVPLIPAASYPADDCLTSLPPELLNLVLGNINKGDRPTLSALARTSKALYSMITPRLYARVAVHASYHAHIAKLIRTLEPLLTIAQKRQLKKEGKYKGQQERYPTTLDPNFKPICTQYVGQLIVGRVDPGRKHRYIVDRYVEEAFKNLDNLAIVETRVLTRSIIQSLAAAKHLKALAVLGEGLEGCAGEDEAMLKPFSKIKGLRHLSLETLGWTYTTSKETVAYALLRNSASTLQTLRLSTGSPGTQFFLGGEDQAKTLPPLAQLRSFEIQGIELGEGGKTVDGMLACVDFVKLHRLLIERLYNWRGGKEHAARFFDRLAVLFAEASQTAAAPSLRTLHLRLSKQPDAEARFIASFGTLTELLLPDHASYPIGGQDPGLSSAMLDAILKHTKLRTLMLSCQGIVSGTAVPHLSIPTIRALVQGLPELRELQFVFNHENVTNVARELAGARNLACFKIGWGGGSHGDPETIEAFIKAYLDSDAIDSAKTGAEFCWENHYSLSRLEGNMAYEITSKPGKPSKLYRLVRGNVCEGRSVWIKELPNKWSKEDWYGPSSEWVDMVEKDLD</sequence>
<comment type="caution">
    <text evidence="2">The sequence shown here is derived from an EMBL/GenBank/DDBJ whole genome shotgun (WGS) entry which is preliminary data.</text>
</comment>
<proteinExistence type="predicted"/>
<dbReference type="EMBL" id="JAPCWZ010000007">
    <property type="protein sequence ID" value="KAK8855118.1"/>
    <property type="molecule type" value="Genomic_DNA"/>
</dbReference>
<evidence type="ECO:0000313" key="3">
    <source>
        <dbReference type="Proteomes" id="UP001390339"/>
    </source>
</evidence>